<gene>
    <name evidence="6" type="ORF">E6O75_ATG09551</name>
</gene>
<dbReference type="InterPro" id="IPR049449">
    <property type="entry name" value="TesB_ACOT8-like_N"/>
</dbReference>
<dbReference type="Pfam" id="PF13622">
    <property type="entry name" value="4HBT_3"/>
    <property type="match status" value="1"/>
</dbReference>
<comment type="caution">
    <text evidence="6">The sequence shown here is derived from an EMBL/GenBank/DDBJ whole genome shotgun (WGS) entry which is preliminary data.</text>
</comment>
<feature type="domain" description="Acyl-CoA thioesterase-like C-terminal" evidence="5">
    <location>
        <begin position="205"/>
        <end position="316"/>
    </location>
</feature>
<dbReference type="GO" id="GO:0006637">
    <property type="term" value="P:acyl-CoA metabolic process"/>
    <property type="evidence" value="ECO:0007669"/>
    <property type="project" value="InterPro"/>
</dbReference>
<feature type="domain" description="Acyl-CoA thioesterase-like N-terminal HotDog" evidence="4">
    <location>
        <begin position="30"/>
        <end position="120"/>
    </location>
</feature>
<dbReference type="InterPro" id="IPR029069">
    <property type="entry name" value="HotDog_dom_sf"/>
</dbReference>
<dbReference type="EMBL" id="SNSC02000017">
    <property type="protein sequence ID" value="TID16785.1"/>
    <property type="molecule type" value="Genomic_DNA"/>
</dbReference>
<feature type="region of interest" description="Disordered" evidence="3">
    <location>
        <begin position="136"/>
        <end position="159"/>
    </location>
</feature>
<dbReference type="InterPro" id="IPR049450">
    <property type="entry name" value="ACOT8-like_C"/>
</dbReference>
<organism evidence="6 7">
    <name type="scientific">Venturia nashicola</name>
    <dbReference type="NCBI Taxonomy" id="86259"/>
    <lineage>
        <taxon>Eukaryota</taxon>
        <taxon>Fungi</taxon>
        <taxon>Dikarya</taxon>
        <taxon>Ascomycota</taxon>
        <taxon>Pezizomycotina</taxon>
        <taxon>Dothideomycetes</taxon>
        <taxon>Pleosporomycetidae</taxon>
        <taxon>Venturiales</taxon>
        <taxon>Venturiaceae</taxon>
        <taxon>Venturia</taxon>
    </lineage>
</organism>
<dbReference type="GO" id="GO:0047617">
    <property type="term" value="F:fatty acyl-CoA hydrolase activity"/>
    <property type="evidence" value="ECO:0007669"/>
    <property type="project" value="InterPro"/>
</dbReference>
<dbReference type="Gene3D" id="2.40.160.210">
    <property type="entry name" value="Acyl-CoA thioesterase, double hotdog domain"/>
    <property type="match status" value="1"/>
</dbReference>
<dbReference type="Proteomes" id="UP000298493">
    <property type="component" value="Unassembled WGS sequence"/>
</dbReference>
<dbReference type="PANTHER" id="PTHR11066">
    <property type="entry name" value="ACYL-COA THIOESTERASE"/>
    <property type="match status" value="1"/>
</dbReference>
<evidence type="ECO:0000259" key="4">
    <source>
        <dbReference type="Pfam" id="PF13622"/>
    </source>
</evidence>
<dbReference type="AlphaFoldDB" id="A0A4Z1NTT1"/>
<dbReference type="GO" id="GO:0009062">
    <property type="term" value="P:fatty acid catabolic process"/>
    <property type="evidence" value="ECO:0007669"/>
    <property type="project" value="TreeGrafter"/>
</dbReference>
<dbReference type="PANTHER" id="PTHR11066:SF35">
    <property type="entry name" value="ACYL-COA THIOESTERASE II"/>
    <property type="match status" value="1"/>
</dbReference>
<evidence type="ECO:0000256" key="1">
    <source>
        <dbReference type="ARBA" id="ARBA00006538"/>
    </source>
</evidence>
<accession>A0A4Z1NTT1</accession>
<proteinExistence type="inferred from homology"/>
<dbReference type="InterPro" id="IPR042171">
    <property type="entry name" value="Acyl-CoA_hotdog"/>
</dbReference>
<evidence type="ECO:0000313" key="7">
    <source>
        <dbReference type="Proteomes" id="UP000298493"/>
    </source>
</evidence>
<evidence type="ECO:0000259" key="5">
    <source>
        <dbReference type="Pfam" id="PF20789"/>
    </source>
</evidence>
<dbReference type="OrthoDB" id="68328at2759"/>
<comment type="similarity">
    <text evidence="1">Belongs to the C/M/P thioester hydrolase family.</text>
</comment>
<evidence type="ECO:0000256" key="2">
    <source>
        <dbReference type="ARBA" id="ARBA00022801"/>
    </source>
</evidence>
<dbReference type="InterPro" id="IPR003703">
    <property type="entry name" value="Acyl_CoA_thio"/>
</dbReference>
<name>A0A4Z1NTT1_9PEZI</name>
<sequence length="329" mass="36545">MSSSNKASTLAEQVAVKQSSDDEYVSVFYPDKMGNAANIAYGGCTIAIGVSAAYQTVGPHYHAYSISGNYLGPATDDRQIFAKVRRLRDTRKFATRLVEMSQEQDDGTRRKCAVMIADFQTQEPASLLEYTTPPTRKYSSLEASPTRDEMNSTLTKQGKITPKQAKIQSIVFGLMARFFEGRAVPESIFSQNLYGIAKDLPTTQDNIPFVKKTSADWARSKSPLKSESDQIAGLTWWMDGAISFIPLSHNHMFLEDAGACSSLDFSLRIFSNKVDLSRWHFKEMMTIHGGEGRTYSEARAWDAEGKMVACMTQQSILRPKAAPKLKAIL</sequence>
<dbReference type="GO" id="GO:0005782">
    <property type="term" value="C:peroxisomal matrix"/>
    <property type="evidence" value="ECO:0007669"/>
    <property type="project" value="UniProtKB-SubCell"/>
</dbReference>
<reference evidence="6 7" key="1">
    <citation type="submission" date="2019-04" db="EMBL/GenBank/DDBJ databases">
        <title>High contiguity whole genome sequence and gene annotation resource for two Venturia nashicola isolates.</title>
        <authorList>
            <person name="Prokchorchik M."/>
            <person name="Won K."/>
            <person name="Lee Y."/>
            <person name="Choi E.D."/>
            <person name="Segonzac C."/>
            <person name="Sohn K.H."/>
        </authorList>
    </citation>
    <scope>NUCLEOTIDE SEQUENCE [LARGE SCALE GENOMIC DNA]</scope>
    <source>
        <strain evidence="6 7">PRI2</strain>
    </source>
</reference>
<dbReference type="SUPFAM" id="SSF54637">
    <property type="entry name" value="Thioesterase/thiol ester dehydrase-isomerase"/>
    <property type="match status" value="2"/>
</dbReference>
<keyword evidence="7" id="KW-1185">Reference proteome</keyword>
<dbReference type="CDD" id="cd03444">
    <property type="entry name" value="Thioesterase_II_repeat1"/>
    <property type="match status" value="1"/>
</dbReference>
<evidence type="ECO:0000313" key="6">
    <source>
        <dbReference type="EMBL" id="TID16785.1"/>
    </source>
</evidence>
<dbReference type="Pfam" id="PF20789">
    <property type="entry name" value="4HBT_3C"/>
    <property type="match status" value="1"/>
</dbReference>
<evidence type="ECO:0000256" key="3">
    <source>
        <dbReference type="SAM" id="MobiDB-lite"/>
    </source>
</evidence>
<dbReference type="CDD" id="cd03445">
    <property type="entry name" value="Thioesterase_II_repeat2"/>
    <property type="match status" value="1"/>
</dbReference>
<keyword evidence="2" id="KW-0378">Hydrolase</keyword>
<protein>
    <submittedName>
        <fullName evidence="6">Acyl-CoA thioesterase II</fullName>
    </submittedName>
</protein>
<dbReference type="STRING" id="86259.A0A4Z1NTT1"/>